<feature type="domain" description="Ribosomal RNA large subunit methyltransferase K/L-like methyltransferase" evidence="4">
    <location>
        <begin position="214"/>
        <end position="405"/>
    </location>
</feature>
<evidence type="ECO:0000313" key="6">
    <source>
        <dbReference type="EMBL" id="ADM09719.1"/>
    </source>
</evidence>
<protein>
    <submittedName>
        <fullName evidence="6">Uncharacterized protein</fullName>
    </submittedName>
</protein>
<dbReference type="InterPro" id="IPR054170">
    <property type="entry name" value="RlmL_1st"/>
</dbReference>
<dbReference type="Proteomes" id="UP000001302">
    <property type="component" value="Chromosome"/>
</dbReference>
<dbReference type="Gene3D" id="3.30.2130.30">
    <property type="match status" value="1"/>
</dbReference>
<accession>E0TID5</accession>
<reference evidence="6 7" key="2">
    <citation type="journal article" date="2011" name="J. Bacteriol.">
        <title>Complete genome sequence of strain HTCC2503T of Parvularcula bermudensis, the type species of the order "Parvularculales" in the class Alphaproteobacteria.</title>
        <authorList>
            <person name="Oh H.M."/>
            <person name="Kang I."/>
            <person name="Vergin K.L."/>
            <person name="Kang D."/>
            <person name="Rhee K.H."/>
            <person name="Giovannoni S.J."/>
            <person name="Cho J.C."/>
        </authorList>
    </citation>
    <scope>NUCLEOTIDE SEQUENCE [LARGE SCALE GENOMIC DNA]</scope>
    <source>
        <strain evidence="7">ATCC BAA-594 / HTCC2503 / KCTC 12087</strain>
    </source>
</reference>
<evidence type="ECO:0000259" key="4">
    <source>
        <dbReference type="Pfam" id="PF01170"/>
    </source>
</evidence>
<dbReference type="SUPFAM" id="SSF53335">
    <property type="entry name" value="S-adenosyl-L-methionine-dependent methyltransferases"/>
    <property type="match status" value="1"/>
</dbReference>
<dbReference type="CDD" id="cd11715">
    <property type="entry name" value="THUMP_AdoMetMT"/>
    <property type="match status" value="1"/>
</dbReference>
<reference evidence="7" key="1">
    <citation type="submission" date="2010-08" db="EMBL/GenBank/DDBJ databases">
        <title>Genome sequence of Parvularcula bermudensis HTCC2503.</title>
        <authorList>
            <person name="Kang D.-M."/>
            <person name="Oh H.-M."/>
            <person name="Cho J.-C."/>
        </authorList>
    </citation>
    <scope>NUCLEOTIDE SEQUENCE [LARGE SCALE GENOMIC DNA]</scope>
    <source>
        <strain evidence="7">ATCC BAA-594 / HTCC2503 / KCTC 12087</strain>
    </source>
</reference>
<dbReference type="PANTHER" id="PTHR47313:SF1">
    <property type="entry name" value="RIBOSOMAL RNA LARGE SUBUNIT METHYLTRANSFERASE K_L"/>
    <property type="match status" value="1"/>
</dbReference>
<keyword evidence="2" id="KW-0808">Transferase</keyword>
<keyword evidence="7" id="KW-1185">Reference proteome</keyword>
<evidence type="ECO:0000259" key="5">
    <source>
        <dbReference type="Pfam" id="PF22020"/>
    </source>
</evidence>
<dbReference type="InterPro" id="IPR002052">
    <property type="entry name" value="DNA_methylase_N6_adenine_CS"/>
</dbReference>
<dbReference type="PRINTS" id="PR00507">
    <property type="entry name" value="N12N6MTFRASE"/>
</dbReference>
<evidence type="ECO:0000256" key="2">
    <source>
        <dbReference type="ARBA" id="ARBA00022679"/>
    </source>
</evidence>
<dbReference type="PROSITE" id="PS00092">
    <property type="entry name" value="N6_MTASE"/>
    <property type="match status" value="1"/>
</dbReference>
<dbReference type="GO" id="GO:0008990">
    <property type="term" value="F:rRNA (guanine-N2-)-methyltransferase activity"/>
    <property type="evidence" value="ECO:0007669"/>
    <property type="project" value="TreeGrafter"/>
</dbReference>
<dbReference type="InterPro" id="IPR053943">
    <property type="entry name" value="RlmKL-like_Mtase_CS"/>
</dbReference>
<dbReference type="EMBL" id="CP002156">
    <property type="protein sequence ID" value="ADM09719.1"/>
    <property type="molecule type" value="Genomic_DNA"/>
</dbReference>
<dbReference type="Pfam" id="PF22020">
    <property type="entry name" value="RlmL_1st"/>
    <property type="match status" value="1"/>
</dbReference>
<keyword evidence="1" id="KW-0489">Methyltransferase</keyword>
<dbReference type="InterPro" id="IPR000241">
    <property type="entry name" value="RlmKL-like_Mtase"/>
</dbReference>
<gene>
    <name evidence="6" type="ordered locus">PB2503_08319</name>
</gene>
<dbReference type="KEGG" id="pbr:PB2503_08319"/>
<evidence type="ECO:0000313" key="7">
    <source>
        <dbReference type="Proteomes" id="UP000001302"/>
    </source>
</evidence>
<dbReference type="PROSITE" id="PS01261">
    <property type="entry name" value="UPF0020"/>
    <property type="match status" value="1"/>
</dbReference>
<dbReference type="Gene3D" id="3.40.50.150">
    <property type="entry name" value="Vaccinia Virus protein VP39"/>
    <property type="match status" value="1"/>
</dbReference>
<dbReference type="eggNOG" id="COG0116">
    <property type="taxonomic scope" value="Bacteria"/>
</dbReference>
<sequence length="431" mass="46124">MGLSPVRSHKVPDTGPPSDDKGGPSGRPFSSRRAKAPKPASPTLFSPDPAGRFEIFLASVPGGEDILRQEALSLGFAHPRAVPGGVRFTGGWSHVWRANLASAVASRVLVRLAQFEAPDLKRLAHQLAAFPLSEVRSPLGPVRVEAQCAKSKIFHSGAAAQRLIEALDQHGVEAVEGGEPQSPDEVPVPRLMLRLDHDRATLSLDTTGTPLHRRGLKRDVGRAPMRETLASHFLHQAAWQPEEALLDPFCGSGTFLLEAAGRATGKLAGRGRRFAFEGLQSFAPDSFEEVAKATAERLAPQKTPALALWGSDLDPTTIAAAKANAARAALADQLHFEVRGISDVAPPPGLAAGLILTNPPYGERLGDPQALRHLYATFGKVLRERFGGWRVGVITSDERLAAATRLPFAAPFAPIPHGGMRIRLWMTESLA</sequence>
<dbReference type="PANTHER" id="PTHR47313">
    <property type="entry name" value="RIBOSOMAL RNA LARGE SUBUNIT METHYLTRANSFERASE K/L"/>
    <property type="match status" value="1"/>
</dbReference>
<dbReference type="Pfam" id="PF01170">
    <property type="entry name" value="UPF0020"/>
    <property type="match status" value="1"/>
</dbReference>
<organism evidence="6 7">
    <name type="scientific">Parvularcula bermudensis (strain ATCC BAA-594 / HTCC2503 / KCTC 12087)</name>
    <dbReference type="NCBI Taxonomy" id="314260"/>
    <lineage>
        <taxon>Bacteria</taxon>
        <taxon>Pseudomonadati</taxon>
        <taxon>Pseudomonadota</taxon>
        <taxon>Alphaproteobacteria</taxon>
        <taxon>Parvularculales</taxon>
        <taxon>Parvularculaceae</taxon>
        <taxon>Parvularcula</taxon>
    </lineage>
</organism>
<dbReference type="GO" id="GO:0003676">
    <property type="term" value="F:nucleic acid binding"/>
    <property type="evidence" value="ECO:0007669"/>
    <property type="project" value="InterPro"/>
</dbReference>
<evidence type="ECO:0000256" key="3">
    <source>
        <dbReference type="SAM" id="MobiDB-lite"/>
    </source>
</evidence>
<dbReference type="OrthoDB" id="9809404at2"/>
<evidence type="ECO:0000256" key="1">
    <source>
        <dbReference type="ARBA" id="ARBA00022603"/>
    </source>
</evidence>
<feature type="domain" description="RlmL ferredoxin-like" evidence="5">
    <location>
        <begin position="54"/>
        <end position="109"/>
    </location>
</feature>
<dbReference type="AlphaFoldDB" id="E0TID5"/>
<proteinExistence type="predicted"/>
<dbReference type="InterPro" id="IPR029063">
    <property type="entry name" value="SAM-dependent_MTases_sf"/>
</dbReference>
<dbReference type="GO" id="GO:0070043">
    <property type="term" value="F:rRNA (guanine-N7-)-methyltransferase activity"/>
    <property type="evidence" value="ECO:0007669"/>
    <property type="project" value="TreeGrafter"/>
</dbReference>
<name>E0TID5_PARBH</name>
<dbReference type="HOGENOM" id="CLU_032119_3_3_5"/>
<dbReference type="STRING" id="314260.PB2503_08319"/>
<feature type="region of interest" description="Disordered" evidence="3">
    <location>
        <begin position="1"/>
        <end position="47"/>
    </location>
</feature>